<comment type="caution">
    <text evidence="2">The sequence shown here is derived from an EMBL/GenBank/DDBJ whole genome shotgun (WGS) entry which is preliminary data.</text>
</comment>
<name>A0A9P7N503_9HYPO</name>
<protein>
    <submittedName>
        <fullName evidence="2">Uncharacterized protein</fullName>
    </submittedName>
</protein>
<organism evidence="2 3">
    <name type="scientific">Claviceps pusilla</name>
    <dbReference type="NCBI Taxonomy" id="123648"/>
    <lineage>
        <taxon>Eukaryota</taxon>
        <taxon>Fungi</taxon>
        <taxon>Dikarya</taxon>
        <taxon>Ascomycota</taxon>
        <taxon>Pezizomycotina</taxon>
        <taxon>Sordariomycetes</taxon>
        <taxon>Hypocreomycetidae</taxon>
        <taxon>Hypocreales</taxon>
        <taxon>Clavicipitaceae</taxon>
        <taxon>Claviceps</taxon>
    </lineage>
</organism>
<feature type="region of interest" description="Disordered" evidence="1">
    <location>
        <begin position="1"/>
        <end position="43"/>
    </location>
</feature>
<feature type="compositionally biased region" description="Polar residues" evidence="1">
    <location>
        <begin position="14"/>
        <end position="32"/>
    </location>
</feature>
<evidence type="ECO:0000256" key="1">
    <source>
        <dbReference type="SAM" id="MobiDB-lite"/>
    </source>
</evidence>
<dbReference type="EMBL" id="SRPW01002493">
    <property type="protein sequence ID" value="KAG5992463.1"/>
    <property type="molecule type" value="Genomic_DNA"/>
</dbReference>
<reference evidence="2" key="1">
    <citation type="journal article" date="2020" name="bioRxiv">
        <title>Whole genome comparisons of ergot fungi reveals the divergence and evolution of species within the genus Claviceps are the result of varying mechanisms driving genome evolution and host range expansion.</title>
        <authorList>
            <person name="Wyka S.A."/>
            <person name="Mondo S.J."/>
            <person name="Liu M."/>
            <person name="Dettman J."/>
            <person name="Nalam V."/>
            <person name="Broders K.D."/>
        </authorList>
    </citation>
    <scope>NUCLEOTIDE SEQUENCE</scope>
    <source>
        <strain evidence="2">CCC 602</strain>
    </source>
</reference>
<gene>
    <name evidence="2" type="ORF">E4U43_003757</name>
</gene>
<evidence type="ECO:0000313" key="3">
    <source>
        <dbReference type="Proteomes" id="UP000748025"/>
    </source>
</evidence>
<proteinExistence type="predicted"/>
<keyword evidence="3" id="KW-1185">Reference proteome</keyword>
<accession>A0A9P7N503</accession>
<dbReference type="Proteomes" id="UP000748025">
    <property type="component" value="Unassembled WGS sequence"/>
</dbReference>
<evidence type="ECO:0000313" key="2">
    <source>
        <dbReference type="EMBL" id="KAG5992463.1"/>
    </source>
</evidence>
<sequence length="154" mass="17551">MPTSRRHHRRRNIPKQSAHASNSADSSPNQIVSHPAQMDHGSNRRRCFRHGRYMYSDQPGTCDPVRTVGTVIVMEWSRKTALQVAATKSRQVLPVIDQSHPVNQHRGSHGVDVVIDPRRRADADACTLLPALAEEWWNQEELTSEKSQSGRWWV</sequence>
<feature type="compositionally biased region" description="Basic residues" evidence="1">
    <location>
        <begin position="1"/>
        <end position="13"/>
    </location>
</feature>
<dbReference type="AlphaFoldDB" id="A0A9P7N503"/>